<evidence type="ECO:0000259" key="7">
    <source>
        <dbReference type="Pfam" id="PF00394"/>
    </source>
</evidence>
<dbReference type="EMBL" id="KB469307">
    <property type="protein sequence ID" value="EPQ52617.1"/>
    <property type="molecule type" value="Genomic_DNA"/>
</dbReference>
<dbReference type="SMR" id="S7PZA1"/>
<accession>S7PZA1</accession>
<reference evidence="10 11" key="1">
    <citation type="journal article" date="2012" name="Science">
        <title>The Paleozoic origin of enzymatic lignin decomposition reconstructed from 31 fungal genomes.</title>
        <authorList>
            <person name="Floudas D."/>
            <person name="Binder M."/>
            <person name="Riley R."/>
            <person name="Barry K."/>
            <person name="Blanchette R.A."/>
            <person name="Henrissat B."/>
            <person name="Martinez A.T."/>
            <person name="Otillar R."/>
            <person name="Spatafora J.W."/>
            <person name="Yadav J.S."/>
            <person name="Aerts A."/>
            <person name="Benoit I."/>
            <person name="Boyd A."/>
            <person name="Carlson A."/>
            <person name="Copeland A."/>
            <person name="Coutinho P.M."/>
            <person name="de Vries R.P."/>
            <person name="Ferreira P."/>
            <person name="Findley K."/>
            <person name="Foster B."/>
            <person name="Gaskell J."/>
            <person name="Glotzer D."/>
            <person name="Gorecki P."/>
            <person name="Heitman J."/>
            <person name="Hesse C."/>
            <person name="Hori C."/>
            <person name="Igarashi K."/>
            <person name="Jurgens J.A."/>
            <person name="Kallen N."/>
            <person name="Kersten P."/>
            <person name="Kohler A."/>
            <person name="Kuees U."/>
            <person name="Kumar T.K.A."/>
            <person name="Kuo A."/>
            <person name="LaButti K."/>
            <person name="Larrondo L.F."/>
            <person name="Lindquist E."/>
            <person name="Ling A."/>
            <person name="Lombard V."/>
            <person name="Lucas S."/>
            <person name="Lundell T."/>
            <person name="Martin R."/>
            <person name="McLaughlin D.J."/>
            <person name="Morgenstern I."/>
            <person name="Morin E."/>
            <person name="Murat C."/>
            <person name="Nagy L.G."/>
            <person name="Nolan M."/>
            <person name="Ohm R.A."/>
            <person name="Patyshakuliyeva A."/>
            <person name="Rokas A."/>
            <person name="Ruiz-Duenas F.J."/>
            <person name="Sabat G."/>
            <person name="Salamov A."/>
            <person name="Samejima M."/>
            <person name="Schmutz J."/>
            <person name="Slot J.C."/>
            <person name="St John F."/>
            <person name="Stenlid J."/>
            <person name="Sun H."/>
            <person name="Sun S."/>
            <person name="Syed K."/>
            <person name="Tsang A."/>
            <person name="Wiebenga A."/>
            <person name="Young D."/>
            <person name="Pisabarro A."/>
            <person name="Eastwood D.C."/>
            <person name="Martin F."/>
            <person name="Cullen D."/>
            <person name="Grigoriev I.V."/>
            <person name="Hibbett D.S."/>
        </authorList>
    </citation>
    <scope>NUCLEOTIDE SEQUENCE [LARGE SCALE GENOMIC DNA]</scope>
    <source>
        <strain evidence="10 11">ATCC 11539</strain>
    </source>
</reference>
<dbReference type="Pfam" id="PF00394">
    <property type="entry name" value="Cu-oxidase"/>
    <property type="match status" value="1"/>
</dbReference>
<evidence type="ECO:0000259" key="8">
    <source>
        <dbReference type="Pfam" id="PF07731"/>
    </source>
</evidence>
<dbReference type="RefSeq" id="XP_007868909.1">
    <property type="nucleotide sequence ID" value="XM_007870718.1"/>
</dbReference>
<dbReference type="SUPFAM" id="SSF49503">
    <property type="entry name" value="Cupredoxins"/>
    <property type="match status" value="3"/>
</dbReference>
<dbReference type="KEGG" id="gtr:GLOTRDRAFT_107459"/>
<dbReference type="OMA" id="CRIRHYH"/>
<dbReference type="AlphaFoldDB" id="S7PZA1"/>
<dbReference type="InterPro" id="IPR045087">
    <property type="entry name" value="Cu-oxidase_fam"/>
</dbReference>
<dbReference type="InterPro" id="IPR001117">
    <property type="entry name" value="Cu-oxidase_2nd"/>
</dbReference>
<evidence type="ECO:0000259" key="9">
    <source>
        <dbReference type="Pfam" id="PF07732"/>
    </source>
</evidence>
<keyword evidence="4" id="KW-0186">Copper</keyword>
<evidence type="ECO:0000256" key="2">
    <source>
        <dbReference type="ARBA" id="ARBA00022723"/>
    </source>
</evidence>
<evidence type="ECO:0000313" key="11">
    <source>
        <dbReference type="Proteomes" id="UP000030669"/>
    </source>
</evidence>
<dbReference type="OrthoDB" id="2121828at2759"/>
<feature type="domain" description="Plastocyanin-like" evidence="8">
    <location>
        <begin position="330"/>
        <end position="459"/>
    </location>
</feature>
<evidence type="ECO:0000256" key="1">
    <source>
        <dbReference type="ARBA" id="ARBA00010609"/>
    </source>
</evidence>
<evidence type="ECO:0000256" key="4">
    <source>
        <dbReference type="ARBA" id="ARBA00023008"/>
    </source>
</evidence>
<keyword evidence="11" id="KW-1185">Reference proteome</keyword>
<sequence>MSEGIAEFISIRTVVAGGTFPGPLISGQKGERFQINVEDKLTNNSMLTSTTVHWHGLYLRGSNWADGTAMVTQCPISPGRSFLYDFSVPDQAGTYWYHSHLGNQYCDGLRGPLVIYDPFDPFKWMYDVDDESTIITLADWYHIVSTDPKAGPFPMANSVVINGKGRYPGVTNSSLSVISVQHGKRYRMRLISMSCDPNFTFSIDGHNMTIIEVDGVNHQPHTVDSIQILAGQRYSFILQANQKVQNYWMRALPSSGDSLNHNSNGVNAAILRYLGAMNSEPTTTQTPSIIPLKETDLHPGGKCKGCVDLALNLEVDFANGAQFTVNNTAYVNPPVPVLLQILSGAQKASDLMPPGSVISLPANKVVEISFPMGAGMSAGAPHPIHLHGHTFSVVRSAGTTAYNYDNPVRRDVVSVGGNDPVNTDNVTIRFETDNAGPWFLHCHVDWHLSAGFAVVMAEDVPDIQNQENAWDTLCLESINNGPKDF</sequence>
<evidence type="ECO:0000256" key="5">
    <source>
        <dbReference type="ARBA" id="ARBA00023157"/>
    </source>
</evidence>
<dbReference type="InterPro" id="IPR011706">
    <property type="entry name" value="Cu-oxidase_C"/>
</dbReference>
<dbReference type="eggNOG" id="KOG1263">
    <property type="taxonomic scope" value="Eukaryota"/>
</dbReference>
<dbReference type="PANTHER" id="PTHR11709:SF511">
    <property type="entry name" value="LACCASE"/>
    <property type="match status" value="1"/>
</dbReference>
<dbReference type="HOGENOM" id="CLU_006504_2_1_1"/>
<dbReference type="InterPro" id="IPR011707">
    <property type="entry name" value="Cu-oxidase-like_N"/>
</dbReference>
<keyword evidence="2" id="KW-0479">Metal-binding</keyword>
<organism evidence="10 11">
    <name type="scientific">Gloeophyllum trabeum (strain ATCC 11539 / FP-39264 / Madison 617)</name>
    <name type="common">Brown rot fungus</name>
    <dbReference type="NCBI Taxonomy" id="670483"/>
    <lineage>
        <taxon>Eukaryota</taxon>
        <taxon>Fungi</taxon>
        <taxon>Dikarya</taxon>
        <taxon>Basidiomycota</taxon>
        <taxon>Agaricomycotina</taxon>
        <taxon>Agaricomycetes</taxon>
        <taxon>Gloeophyllales</taxon>
        <taxon>Gloeophyllaceae</taxon>
        <taxon>Gloeophyllum</taxon>
    </lineage>
</organism>
<feature type="domain" description="Plastocyanin-like" evidence="7">
    <location>
        <begin position="131"/>
        <end position="275"/>
    </location>
</feature>
<dbReference type="PANTHER" id="PTHR11709">
    <property type="entry name" value="MULTI-COPPER OXIDASE"/>
    <property type="match status" value="1"/>
</dbReference>
<dbReference type="PROSITE" id="PS00079">
    <property type="entry name" value="MULTICOPPER_OXIDASE1"/>
    <property type="match status" value="1"/>
</dbReference>
<dbReference type="Pfam" id="PF07732">
    <property type="entry name" value="Cu-oxidase_3"/>
    <property type="match status" value="1"/>
</dbReference>
<keyword evidence="5" id="KW-1015">Disulfide bond</keyword>
<dbReference type="Proteomes" id="UP000030669">
    <property type="component" value="Unassembled WGS sequence"/>
</dbReference>
<feature type="domain" description="Plastocyanin-like" evidence="9">
    <location>
        <begin position="13"/>
        <end position="118"/>
    </location>
</feature>
<dbReference type="STRING" id="670483.S7PZA1"/>
<protein>
    <submittedName>
        <fullName evidence="10">Laccase</fullName>
    </submittedName>
</protein>
<dbReference type="Gene3D" id="2.60.40.420">
    <property type="entry name" value="Cupredoxins - blue copper proteins"/>
    <property type="match status" value="3"/>
</dbReference>
<evidence type="ECO:0000256" key="3">
    <source>
        <dbReference type="ARBA" id="ARBA00023002"/>
    </source>
</evidence>
<evidence type="ECO:0000256" key="6">
    <source>
        <dbReference type="ARBA" id="ARBA00023180"/>
    </source>
</evidence>
<dbReference type="GO" id="GO:0016491">
    <property type="term" value="F:oxidoreductase activity"/>
    <property type="evidence" value="ECO:0007669"/>
    <property type="project" value="UniProtKB-KW"/>
</dbReference>
<proteinExistence type="inferred from homology"/>
<dbReference type="GO" id="GO:0005507">
    <property type="term" value="F:copper ion binding"/>
    <property type="evidence" value="ECO:0007669"/>
    <property type="project" value="InterPro"/>
</dbReference>
<dbReference type="Pfam" id="PF07731">
    <property type="entry name" value="Cu-oxidase_2"/>
    <property type="match status" value="1"/>
</dbReference>
<comment type="similarity">
    <text evidence="1">Belongs to the multicopper oxidase family.</text>
</comment>
<keyword evidence="6" id="KW-0325">Glycoprotein</keyword>
<evidence type="ECO:0000313" key="10">
    <source>
        <dbReference type="EMBL" id="EPQ52617.1"/>
    </source>
</evidence>
<dbReference type="GeneID" id="19298840"/>
<dbReference type="CDD" id="cd13903">
    <property type="entry name" value="CuRO_3_Tv-LCC_like"/>
    <property type="match status" value="1"/>
</dbReference>
<dbReference type="FunFam" id="2.60.40.420:FF:000045">
    <property type="entry name" value="Laccase 2"/>
    <property type="match status" value="1"/>
</dbReference>
<dbReference type="InterPro" id="IPR008972">
    <property type="entry name" value="Cupredoxin"/>
</dbReference>
<dbReference type="InterPro" id="IPR033138">
    <property type="entry name" value="Cu_oxidase_CS"/>
</dbReference>
<gene>
    <name evidence="10" type="primary">Gtlcc4</name>
    <name evidence="10" type="ORF">GLOTRDRAFT_107459</name>
</gene>
<keyword evidence="3" id="KW-0560">Oxidoreductase</keyword>
<name>S7PZA1_GLOTA</name>